<name>A0AA35WFD6_GEOBA</name>
<keyword evidence="2" id="KW-1185">Reference proteome</keyword>
<sequence>MSYAGEESRNSQLAFGDAVINQISDCISYCSNVGGIIIGNLNLTIIGRKLLLKCHNKFYEVQGIGVQIIHK</sequence>
<protein>
    <submittedName>
        <fullName evidence="1">Uncharacterized protein</fullName>
    </submittedName>
</protein>
<proteinExistence type="predicted"/>
<gene>
    <name evidence="1" type="ORF">GBAR_LOCUS8005</name>
</gene>
<evidence type="ECO:0000313" key="2">
    <source>
        <dbReference type="Proteomes" id="UP001174909"/>
    </source>
</evidence>
<evidence type="ECO:0000313" key="1">
    <source>
        <dbReference type="EMBL" id="CAI8012475.1"/>
    </source>
</evidence>
<accession>A0AA35WFD6</accession>
<reference evidence="1" key="1">
    <citation type="submission" date="2023-03" db="EMBL/GenBank/DDBJ databases">
        <authorList>
            <person name="Steffen K."/>
            <person name="Cardenas P."/>
        </authorList>
    </citation>
    <scope>NUCLEOTIDE SEQUENCE</scope>
</reference>
<dbReference type="EMBL" id="CASHTH010001184">
    <property type="protein sequence ID" value="CAI8012475.1"/>
    <property type="molecule type" value="Genomic_DNA"/>
</dbReference>
<organism evidence="1 2">
    <name type="scientific">Geodia barretti</name>
    <name type="common">Barrett's horny sponge</name>
    <dbReference type="NCBI Taxonomy" id="519541"/>
    <lineage>
        <taxon>Eukaryota</taxon>
        <taxon>Metazoa</taxon>
        <taxon>Porifera</taxon>
        <taxon>Demospongiae</taxon>
        <taxon>Heteroscleromorpha</taxon>
        <taxon>Tetractinellida</taxon>
        <taxon>Astrophorina</taxon>
        <taxon>Geodiidae</taxon>
        <taxon>Geodia</taxon>
    </lineage>
</organism>
<dbReference type="Proteomes" id="UP001174909">
    <property type="component" value="Unassembled WGS sequence"/>
</dbReference>
<dbReference type="AlphaFoldDB" id="A0AA35WFD6"/>
<comment type="caution">
    <text evidence="1">The sequence shown here is derived from an EMBL/GenBank/DDBJ whole genome shotgun (WGS) entry which is preliminary data.</text>
</comment>